<keyword evidence="3" id="KW-1003">Cell membrane</keyword>
<reference evidence="9" key="5">
    <citation type="submission" date="2025-09" db="UniProtKB">
        <authorList>
            <consortium name="Ensembl"/>
        </authorList>
    </citation>
    <scope>IDENTIFICATION</scope>
</reference>
<proteinExistence type="predicted"/>
<evidence type="ECO:0000256" key="5">
    <source>
        <dbReference type="ARBA" id="ARBA00022553"/>
    </source>
</evidence>
<dbReference type="PANTHER" id="PTHR45161:SF1">
    <property type="entry name" value="CYTOSKELETON-ASSOCIATED PROTEIN 4"/>
    <property type="match status" value="1"/>
</dbReference>
<evidence type="ECO:0000313" key="10">
    <source>
        <dbReference type="Proteomes" id="UP000314986"/>
    </source>
</evidence>
<dbReference type="AlphaFoldDB" id="A0A4W3IWY0"/>
<dbReference type="GO" id="GO:0005886">
    <property type="term" value="C:plasma membrane"/>
    <property type="evidence" value="ECO:0007669"/>
    <property type="project" value="UniProtKB-SubCell"/>
</dbReference>
<keyword evidence="7" id="KW-0175">Coiled coil</keyword>
<gene>
    <name evidence="9" type="primary">LOC103187963</name>
</gene>
<keyword evidence="6" id="KW-0472">Membrane</keyword>
<evidence type="ECO:0000256" key="8">
    <source>
        <dbReference type="SAM" id="MobiDB-lite"/>
    </source>
</evidence>
<dbReference type="Ensembl" id="ENSCMIT00000032342.1">
    <property type="protein sequence ID" value="ENSCMIP00000031856.1"/>
    <property type="gene ID" value="ENSCMIG00000013634.1"/>
</dbReference>
<dbReference type="GO" id="GO:0005737">
    <property type="term" value="C:cytoplasm"/>
    <property type="evidence" value="ECO:0007669"/>
    <property type="project" value="UniProtKB-SubCell"/>
</dbReference>
<accession>A0A4W3IWY0</accession>
<dbReference type="Proteomes" id="UP000314986">
    <property type="component" value="Unassembled WGS sequence"/>
</dbReference>
<evidence type="ECO:0000256" key="4">
    <source>
        <dbReference type="ARBA" id="ARBA00022490"/>
    </source>
</evidence>
<evidence type="ECO:0000256" key="7">
    <source>
        <dbReference type="SAM" id="Coils"/>
    </source>
</evidence>
<keyword evidence="4" id="KW-0963">Cytoplasm</keyword>
<comment type="subcellular location">
    <subcellularLocation>
        <location evidence="1">Cell membrane</location>
    </subcellularLocation>
    <subcellularLocation>
        <location evidence="2">Cytoplasm</location>
    </subcellularLocation>
</comment>
<keyword evidence="10" id="KW-1185">Reference proteome</keyword>
<reference evidence="10" key="3">
    <citation type="journal article" date="2014" name="Nature">
        <title>Elephant shark genome provides unique insights into gnathostome evolution.</title>
        <authorList>
            <consortium name="International Elephant Shark Genome Sequencing Consortium"/>
            <person name="Venkatesh B."/>
            <person name="Lee A.P."/>
            <person name="Ravi V."/>
            <person name="Maurya A.K."/>
            <person name="Lian M.M."/>
            <person name="Swann J.B."/>
            <person name="Ohta Y."/>
            <person name="Flajnik M.F."/>
            <person name="Sutoh Y."/>
            <person name="Kasahara M."/>
            <person name="Hoon S."/>
            <person name="Gangu V."/>
            <person name="Roy S.W."/>
            <person name="Irimia M."/>
            <person name="Korzh V."/>
            <person name="Kondrychyn I."/>
            <person name="Lim Z.W."/>
            <person name="Tay B.H."/>
            <person name="Tohari S."/>
            <person name="Kong K.W."/>
            <person name="Ho S."/>
            <person name="Lorente-Galdos B."/>
            <person name="Quilez J."/>
            <person name="Marques-Bonet T."/>
            <person name="Raney B.J."/>
            <person name="Ingham P.W."/>
            <person name="Tay A."/>
            <person name="Hillier L.W."/>
            <person name="Minx P."/>
            <person name="Boehm T."/>
            <person name="Wilson R.K."/>
            <person name="Brenner S."/>
            <person name="Warren W.C."/>
        </authorList>
    </citation>
    <scope>NUCLEOTIDE SEQUENCE [LARGE SCALE GENOMIC DNA]</scope>
</reference>
<evidence type="ECO:0000256" key="6">
    <source>
        <dbReference type="ARBA" id="ARBA00023136"/>
    </source>
</evidence>
<dbReference type="STRING" id="7868.ENSCMIP00000031856"/>
<sequence>NVLEAADAPPLNTSHQPSQTATDEDRHPFLPGLKLHSSTMTSVKQRNKINSDRSSSASHDDVAKKSWKGSKGGSGWCSVVGKVLTFLFFLALSGAAGMFGWYMHNLSEQINHLNRRHEETSLQSNELATKVKGVLVQVDSFKVTINRFDIMLHDTQHELKETIKALTKGEHETNRIGETLQKLQNEILRDLSDGIQDVKDARERDFISLEKTVEERLIELTKSIHDNIAVFTEVQGKCQNDIDEIKSKITSLKTTVEIKGQEITSLTQKYADLKNTLYSQQITHGILQQSVSEIQVSVAAASEEIQDRTKDLQKIKNSINEQEQIMLSKNNDISVNLEKNSESFEAKLTVIEENIMALNTAATHLSEKIEYIDASSVERTMRSVAETQVSLTGDIKVLKANLNDLQSLMTDKSLNDLQREIKVETKNENLAAVLQSVEEIIQTEVEGKFSLMETSMDKLNSSISEAKVDLQMLRTAVDNLLSYSPKIETSENELASLKISMNELILNVNKLSDSIDSIK</sequence>
<evidence type="ECO:0000256" key="2">
    <source>
        <dbReference type="ARBA" id="ARBA00004496"/>
    </source>
</evidence>
<evidence type="ECO:0008006" key="11">
    <source>
        <dbReference type="Google" id="ProtNLM"/>
    </source>
</evidence>
<organism evidence="9 10">
    <name type="scientific">Callorhinchus milii</name>
    <name type="common">Ghost shark</name>
    <dbReference type="NCBI Taxonomy" id="7868"/>
    <lineage>
        <taxon>Eukaryota</taxon>
        <taxon>Metazoa</taxon>
        <taxon>Chordata</taxon>
        <taxon>Craniata</taxon>
        <taxon>Vertebrata</taxon>
        <taxon>Chondrichthyes</taxon>
        <taxon>Holocephali</taxon>
        <taxon>Chimaeriformes</taxon>
        <taxon>Callorhinchidae</taxon>
        <taxon>Callorhinchus</taxon>
    </lineage>
</organism>
<dbReference type="GeneTree" id="ENSGT00390000015968"/>
<name>A0A4W3IWY0_CALMI</name>
<evidence type="ECO:0000256" key="1">
    <source>
        <dbReference type="ARBA" id="ARBA00004236"/>
    </source>
</evidence>
<dbReference type="InParanoid" id="A0A4W3IWY0"/>
<dbReference type="PANTHER" id="PTHR45161">
    <property type="entry name" value="CYTOSKELETON-ASSOCIATED PROTEIN 4"/>
    <property type="match status" value="1"/>
</dbReference>
<dbReference type="OMA" id="GFSGWCV"/>
<reference evidence="10" key="2">
    <citation type="journal article" date="2007" name="PLoS Biol.">
        <title>Survey sequencing and comparative analysis of the elephant shark (Callorhinchus milii) genome.</title>
        <authorList>
            <person name="Venkatesh B."/>
            <person name="Kirkness E.F."/>
            <person name="Loh Y.H."/>
            <person name="Halpern A.L."/>
            <person name="Lee A.P."/>
            <person name="Johnson J."/>
            <person name="Dandona N."/>
            <person name="Viswanathan L.D."/>
            <person name="Tay A."/>
            <person name="Venter J.C."/>
            <person name="Strausberg R.L."/>
            <person name="Brenner S."/>
        </authorList>
    </citation>
    <scope>NUCLEOTIDE SEQUENCE [LARGE SCALE GENOMIC DNA]</scope>
</reference>
<evidence type="ECO:0000256" key="3">
    <source>
        <dbReference type="ARBA" id="ARBA00022475"/>
    </source>
</evidence>
<reference evidence="9" key="4">
    <citation type="submission" date="2025-08" db="UniProtKB">
        <authorList>
            <consortium name="Ensembl"/>
        </authorList>
    </citation>
    <scope>IDENTIFICATION</scope>
</reference>
<reference evidence="10" key="1">
    <citation type="journal article" date="2006" name="Science">
        <title>Ancient noncoding elements conserved in the human genome.</title>
        <authorList>
            <person name="Venkatesh B."/>
            <person name="Kirkness E.F."/>
            <person name="Loh Y.H."/>
            <person name="Halpern A.L."/>
            <person name="Lee A.P."/>
            <person name="Johnson J."/>
            <person name="Dandona N."/>
            <person name="Viswanathan L.D."/>
            <person name="Tay A."/>
            <person name="Venter J.C."/>
            <person name="Strausberg R.L."/>
            <person name="Brenner S."/>
        </authorList>
    </citation>
    <scope>NUCLEOTIDE SEQUENCE [LARGE SCALE GENOMIC DNA]</scope>
</reference>
<evidence type="ECO:0000313" key="9">
    <source>
        <dbReference type="Ensembl" id="ENSCMIP00000031856.1"/>
    </source>
</evidence>
<feature type="coiled-coil region" evidence="7">
    <location>
        <begin position="456"/>
        <end position="507"/>
    </location>
</feature>
<feature type="region of interest" description="Disordered" evidence="8">
    <location>
        <begin position="1"/>
        <end position="74"/>
    </location>
</feature>
<protein>
    <recommendedName>
        <fullName evidence="11">Cytoskeleton-associated protein 4</fullName>
    </recommendedName>
</protein>
<feature type="compositionally biased region" description="Polar residues" evidence="8">
    <location>
        <begin position="11"/>
        <end position="21"/>
    </location>
</feature>
<keyword evidence="5" id="KW-0597">Phosphoprotein</keyword>